<feature type="transmembrane region" description="Helical" evidence="1">
    <location>
        <begin position="7"/>
        <end position="25"/>
    </location>
</feature>
<reference evidence="2 3" key="2">
    <citation type="journal article" date="2018" name="New Phytol.">
        <title>High intraspecific genome diversity in the model arbuscular mycorrhizal symbiont Rhizophagus irregularis.</title>
        <authorList>
            <person name="Chen E.C.H."/>
            <person name="Morin E."/>
            <person name="Beaudet D."/>
            <person name="Noel J."/>
            <person name="Yildirir G."/>
            <person name="Ndikumana S."/>
            <person name="Charron P."/>
            <person name="St-Onge C."/>
            <person name="Giorgi J."/>
            <person name="Kruger M."/>
            <person name="Marton T."/>
            <person name="Ropars J."/>
            <person name="Grigoriev I.V."/>
            <person name="Hainaut M."/>
            <person name="Henrissat B."/>
            <person name="Roux C."/>
            <person name="Martin F."/>
            <person name="Corradi N."/>
        </authorList>
    </citation>
    <scope>NUCLEOTIDE SEQUENCE [LARGE SCALE GENOMIC DNA]</scope>
    <source>
        <strain evidence="2 3">DAOM 197198</strain>
    </source>
</reference>
<keyword evidence="1" id="KW-0472">Membrane</keyword>
<dbReference type="EMBL" id="AUPC02000137">
    <property type="protein sequence ID" value="POG69361.1"/>
    <property type="molecule type" value="Genomic_DNA"/>
</dbReference>
<evidence type="ECO:0000313" key="2">
    <source>
        <dbReference type="EMBL" id="POG69361.1"/>
    </source>
</evidence>
<comment type="caution">
    <text evidence="2">The sequence shown here is derived from an EMBL/GenBank/DDBJ whole genome shotgun (WGS) entry which is preliminary data.</text>
</comment>
<reference evidence="2 3" key="1">
    <citation type="journal article" date="2013" name="Proc. Natl. Acad. Sci. U.S.A.">
        <title>Genome of an arbuscular mycorrhizal fungus provides insight into the oldest plant symbiosis.</title>
        <authorList>
            <person name="Tisserant E."/>
            <person name="Malbreil M."/>
            <person name="Kuo A."/>
            <person name="Kohler A."/>
            <person name="Symeonidi A."/>
            <person name="Balestrini R."/>
            <person name="Charron P."/>
            <person name="Duensing N."/>
            <person name="Frei Dit Frey N."/>
            <person name="Gianinazzi-Pearson V."/>
            <person name="Gilbert L.B."/>
            <person name="Handa Y."/>
            <person name="Herr J.R."/>
            <person name="Hijri M."/>
            <person name="Koul R."/>
            <person name="Kawaguchi M."/>
            <person name="Krajinski F."/>
            <person name="Lammers P.J."/>
            <person name="Masclaux F.G."/>
            <person name="Murat C."/>
            <person name="Morin E."/>
            <person name="Ndikumana S."/>
            <person name="Pagni M."/>
            <person name="Petitpierre D."/>
            <person name="Requena N."/>
            <person name="Rosikiewicz P."/>
            <person name="Riley R."/>
            <person name="Saito K."/>
            <person name="San Clemente H."/>
            <person name="Shapiro H."/>
            <person name="van Tuinen D."/>
            <person name="Becard G."/>
            <person name="Bonfante P."/>
            <person name="Paszkowski U."/>
            <person name="Shachar-Hill Y.Y."/>
            <person name="Tuskan G.A."/>
            <person name="Young P.W."/>
            <person name="Sanders I.R."/>
            <person name="Henrissat B."/>
            <person name="Rensing S.A."/>
            <person name="Grigoriev I.V."/>
            <person name="Corradi N."/>
            <person name="Roux C."/>
            <person name="Martin F."/>
        </authorList>
    </citation>
    <scope>NUCLEOTIDE SEQUENCE [LARGE SCALE GENOMIC DNA]</scope>
    <source>
        <strain evidence="2 3">DAOM 197198</strain>
    </source>
</reference>
<gene>
    <name evidence="2" type="ORF">GLOIN_2v1627879</name>
</gene>
<dbReference type="Proteomes" id="UP000018888">
    <property type="component" value="Unassembled WGS sequence"/>
</dbReference>
<feature type="transmembrane region" description="Helical" evidence="1">
    <location>
        <begin position="31"/>
        <end position="50"/>
    </location>
</feature>
<evidence type="ECO:0000256" key="1">
    <source>
        <dbReference type="SAM" id="Phobius"/>
    </source>
</evidence>
<keyword evidence="1" id="KW-1133">Transmembrane helix</keyword>
<evidence type="ECO:0000313" key="3">
    <source>
        <dbReference type="Proteomes" id="UP000018888"/>
    </source>
</evidence>
<accession>A0A2P4PVG0</accession>
<sequence>MIFRCEFFIFFVFYFYYFFFLKKNILTIFTLISWFNRINLFWFVYSIIIFRKISLLM</sequence>
<name>A0A2P4PVG0_RHIID</name>
<protein>
    <submittedName>
        <fullName evidence="2">Uncharacterized protein</fullName>
    </submittedName>
</protein>
<feature type="non-terminal residue" evidence="2">
    <location>
        <position position="57"/>
    </location>
</feature>
<dbReference type="AlphaFoldDB" id="A0A2P4PVG0"/>
<organism evidence="2 3">
    <name type="scientific">Rhizophagus irregularis (strain DAOM 181602 / DAOM 197198 / MUCL 43194)</name>
    <name type="common">Arbuscular mycorrhizal fungus</name>
    <name type="synonym">Glomus intraradices</name>
    <dbReference type="NCBI Taxonomy" id="747089"/>
    <lineage>
        <taxon>Eukaryota</taxon>
        <taxon>Fungi</taxon>
        <taxon>Fungi incertae sedis</taxon>
        <taxon>Mucoromycota</taxon>
        <taxon>Glomeromycotina</taxon>
        <taxon>Glomeromycetes</taxon>
        <taxon>Glomerales</taxon>
        <taxon>Glomeraceae</taxon>
        <taxon>Rhizophagus</taxon>
    </lineage>
</organism>
<proteinExistence type="predicted"/>
<keyword evidence="3" id="KW-1185">Reference proteome</keyword>
<keyword evidence="1" id="KW-0812">Transmembrane</keyword>